<evidence type="ECO:0000313" key="6">
    <source>
        <dbReference type="Proteomes" id="UP000799750"/>
    </source>
</evidence>
<feature type="region of interest" description="Disordered" evidence="3">
    <location>
        <begin position="364"/>
        <end position="443"/>
    </location>
</feature>
<gene>
    <name evidence="5" type="ORF">BU16DRAFT_568392</name>
</gene>
<evidence type="ECO:0000313" key="5">
    <source>
        <dbReference type="EMBL" id="KAF2488517.1"/>
    </source>
</evidence>
<dbReference type="AlphaFoldDB" id="A0A6A6QAP0"/>
<dbReference type="OrthoDB" id="1875751at2759"/>
<dbReference type="GO" id="GO:0003723">
    <property type="term" value="F:RNA binding"/>
    <property type="evidence" value="ECO:0007669"/>
    <property type="project" value="UniProtKB-UniRule"/>
</dbReference>
<name>A0A6A6QAP0_9PEZI</name>
<sequence>MICGGGHTMAASDNQPPAKSRRSAEKEHKKKKSSKASSKSPKPAKDVDETAASPEFPDSRPRKRKRDVLPEGEIEIDVSLPEPPSKKALRRAKKGKPMVAAPAPADTDSEDEDGAPKGNPNFERSKHGVWVGNLPWTATKETLRAFIIERSDITDDQITRVNMPPPSKETRPGQTLKPQNKGFAYVDLSTLEALETAIALSETLMGGRRLLIKNANSFEGRPKTDPLDALLPKDGKPPNNRIFVGNLSFDVTKEELTQHYAQCGEVTDVFMATFEDSGKCKGYAWVTFEDLDSAKAAVVGWTYKSKGHGDDESEESGDDDATITENKKAKRPKKEKKMKWYVNQINGRALRVEFAEDAQTRYKKRYGGKGGGEKGENGADAGEDGGNRRFANSKPRGGKGSWGPPREYHKVDARTIAPGAAHTNAQRGSAAIVESKGKKTTFD</sequence>
<evidence type="ECO:0000259" key="4">
    <source>
        <dbReference type="PROSITE" id="PS50102"/>
    </source>
</evidence>
<feature type="compositionally biased region" description="Acidic residues" evidence="3">
    <location>
        <begin position="311"/>
        <end position="322"/>
    </location>
</feature>
<keyword evidence="1 2" id="KW-0694">RNA-binding</keyword>
<feature type="domain" description="RRM" evidence="4">
    <location>
        <begin position="240"/>
        <end position="357"/>
    </location>
</feature>
<dbReference type="PANTHER" id="PTHR23236:SF95">
    <property type="entry name" value="NUCLEOLAR PROTEIN 13"/>
    <property type="match status" value="1"/>
</dbReference>
<dbReference type="InterPro" id="IPR012677">
    <property type="entry name" value="Nucleotide-bd_a/b_plait_sf"/>
</dbReference>
<dbReference type="InterPro" id="IPR000504">
    <property type="entry name" value="RRM_dom"/>
</dbReference>
<feature type="domain" description="RRM" evidence="4">
    <location>
        <begin position="127"/>
        <end position="217"/>
    </location>
</feature>
<evidence type="ECO:0000256" key="2">
    <source>
        <dbReference type="PROSITE-ProRule" id="PRU00176"/>
    </source>
</evidence>
<protein>
    <recommendedName>
        <fullName evidence="4">RRM domain-containing protein</fullName>
    </recommendedName>
</protein>
<dbReference type="SUPFAM" id="SSF54928">
    <property type="entry name" value="RNA-binding domain, RBD"/>
    <property type="match status" value="1"/>
</dbReference>
<dbReference type="InterPro" id="IPR035979">
    <property type="entry name" value="RBD_domain_sf"/>
</dbReference>
<evidence type="ECO:0000256" key="1">
    <source>
        <dbReference type="ARBA" id="ARBA00022884"/>
    </source>
</evidence>
<dbReference type="Pfam" id="PF00076">
    <property type="entry name" value="RRM_1"/>
    <property type="match status" value="1"/>
</dbReference>
<evidence type="ECO:0000256" key="3">
    <source>
        <dbReference type="SAM" id="MobiDB-lite"/>
    </source>
</evidence>
<dbReference type="PROSITE" id="PS50102">
    <property type="entry name" value="RRM"/>
    <property type="match status" value="2"/>
</dbReference>
<dbReference type="Gene3D" id="3.30.70.330">
    <property type="match status" value="2"/>
</dbReference>
<accession>A0A6A6QAP0</accession>
<reference evidence="5" key="1">
    <citation type="journal article" date="2020" name="Stud. Mycol.">
        <title>101 Dothideomycetes genomes: a test case for predicting lifestyles and emergence of pathogens.</title>
        <authorList>
            <person name="Haridas S."/>
            <person name="Albert R."/>
            <person name="Binder M."/>
            <person name="Bloem J."/>
            <person name="Labutti K."/>
            <person name="Salamov A."/>
            <person name="Andreopoulos B."/>
            <person name="Baker S."/>
            <person name="Barry K."/>
            <person name="Bills G."/>
            <person name="Bluhm B."/>
            <person name="Cannon C."/>
            <person name="Castanera R."/>
            <person name="Culley D."/>
            <person name="Daum C."/>
            <person name="Ezra D."/>
            <person name="Gonzalez J."/>
            <person name="Henrissat B."/>
            <person name="Kuo A."/>
            <person name="Liang C."/>
            <person name="Lipzen A."/>
            <person name="Lutzoni F."/>
            <person name="Magnuson J."/>
            <person name="Mondo S."/>
            <person name="Nolan M."/>
            <person name="Ohm R."/>
            <person name="Pangilinan J."/>
            <person name="Park H.-J."/>
            <person name="Ramirez L."/>
            <person name="Alfaro M."/>
            <person name="Sun H."/>
            <person name="Tritt A."/>
            <person name="Yoshinaga Y."/>
            <person name="Zwiers L.-H."/>
            <person name="Turgeon B."/>
            <person name="Goodwin S."/>
            <person name="Spatafora J."/>
            <person name="Crous P."/>
            <person name="Grigoriev I."/>
        </authorList>
    </citation>
    <scope>NUCLEOTIDE SEQUENCE</scope>
    <source>
        <strain evidence="5">CBS 269.34</strain>
    </source>
</reference>
<feature type="compositionally biased region" description="Basic residues" evidence="3">
    <location>
        <begin position="87"/>
        <end position="96"/>
    </location>
</feature>
<feature type="region of interest" description="Disordered" evidence="3">
    <location>
        <begin position="158"/>
        <end position="178"/>
    </location>
</feature>
<feature type="region of interest" description="Disordered" evidence="3">
    <location>
        <begin position="304"/>
        <end position="336"/>
    </location>
</feature>
<dbReference type="Proteomes" id="UP000799750">
    <property type="component" value="Unassembled WGS sequence"/>
</dbReference>
<organism evidence="5 6">
    <name type="scientific">Lophium mytilinum</name>
    <dbReference type="NCBI Taxonomy" id="390894"/>
    <lineage>
        <taxon>Eukaryota</taxon>
        <taxon>Fungi</taxon>
        <taxon>Dikarya</taxon>
        <taxon>Ascomycota</taxon>
        <taxon>Pezizomycotina</taxon>
        <taxon>Dothideomycetes</taxon>
        <taxon>Pleosporomycetidae</taxon>
        <taxon>Mytilinidiales</taxon>
        <taxon>Mytilinidiaceae</taxon>
        <taxon>Lophium</taxon>
    </lineage>
</organism>
<dbReference type="PANTHER" id="PTHR23236">
    <property type="entry name" value="EUKARYOTIC TRANSLATION INITIATION FACTOR 4B/4H"/>
    <property type="match status" value="1"/>
</dbReference>
<proteinExistence type="predicted"/>
<dbReference type="EMBL" id="MU004203">
    <property type="protein sequence ID" value="KAF2488517.1"/>
    <property type="molecule type" value="Genomic_DNA"/>
</dbReference>
<dbReference type="GO" id="GO:0005730">
    <property type="term" value="C:nucleolus"/>
    <property type="evidence" value="ECO:0007669"/>
    <property type="project" value="TreeGrafter"/>
</dbReference>
<feature type="region of interest" description="Disordered" evidence="3">
    <location>
        <begin position="1"/>
        <end position="126"/>
    </location>
</feature>
<dbReference type="SMART" id="SM00360">
    <property type="entry name" value="RRM"/>
    <property type="match status" value="2"/>
</dbReference>
<keyword evidence="6" id="KW-1185">Reference proteome</keyword>